<keyword evidence="1" id="KW-0472">Membrane</keyword>
<dbReference type="EMBL" id="GBXM01041632">
    <property type="protein sequence ID" value="JAH66945.1"/>
    <property type="molecule type" value="Transcribed_RNA"/>
</dbReference>
<reference evidence="2" key="1">
    <citation type="submission" date="2014-11" db="EMBL/GenBank/DDBJ databases">
        <authorList>
            <person name="Amaro Gonzalez C."/>
        </authorList>
    </citation>
    <scope>NUCLEOTIDE SEQUENCE</scope>
</reference>
<evidence type="ECO:0000313" key="2">
    <source>
        <dbReference type="EMBL" id="JAH66945.1"/>
    </source>
</evidence>
<keyword evidence="1" id="KW-1133">Transmembrane helix</keyword>
<protein>
    <submittedName>
        <fullName evidence="2">Uncharacterized protein</fullName>
    </submittedName>
</protein>
<keyword evidence="1" id="KW-0812">Transmembrane</keyword>
<dbReference type="AlphaFoldDB" id="A0A0E9UP11"/>
<feature type="transmembrane region" description="Helical" evidence="1">
    <location>
        <begin position="20"/>
        <end position="39"/>
    </location>
</feature>
<accession>A0A0E9UP11</accession>
<reference evidence="2" key="2">
    <citation type="journal article" date="2015" name="Fish Shellfish Immunol.">
        <title>Early steps in the European eel (Anguilla anguilla)-Vibrio vulnificus interaction in the gills: Role of the RtxA13 toxin.</title>
        <authorList>
            <person name="Callol A."/>
            <person name="Pajuelo D."/>
            <person name="Ebbesson L."/>
            <person name="Teles M."/>
            <person name="MacKenzie S."/>
            <person name="Amaro C."/>
        </authorList>
    </citation>
    <scope>NUCLEOTIDE SEQUENCE</scope>
</reference>
<sequence length="40" mass="4551">MGLLVILTDLEPSPCLVPSHYTPLYFYFIMTLAYQCILIG</sequence>
<evidence type="ECO:0000256" key="1">
    <source>
        <dbReference type="SAM" id="Phobius"/>
    </source>
</evidence>
<proteinExistence type="predicted"/>
<name>A0A0E9UP11_ANGAN</name>
<organism evidence="2">
    <name type="scientific">Anguilla anguilla</name>
    <name type="common">European freshwater eel</name>
    <name type="synonym">Muraena anguilla</name>
    <dbReference type="NCBI Taxonomy" id="7936"/>
    <lineage>
        <taxon>Eukaryota</taxon>
        <taxon>Metazoa</taxon>
        <taxon>Chordata</taxon>
        <taxon>Craniata</taxon>
        <taxon>Vertebrata</taxon>
        <taxon>Euteleostomi</taxon>
        <taxon>Actinopterygii</taxon>
        <taxon>Neopterygii</taxon>
        <taxon>Teleostei</taxon>
        <taxon>Anguilliformes</taxon>
        <taxon>Anguillidae</taxon>
        <taxon>Anguilla</taxon>
    </lineage>
</organism>